<dbReference type="EMBL" id="CAMKVN010000746">
    <property type="protein sequence ID" value="CAI2170816.1"/>
    <property type="molecule type" value="Genomic_DNA"/>
</dbReference>
<dbReference type="CDD" id="cd09917">
    <property type="entry name" value="F-box_SF"/>
    <property type="match status" value="1"/>
</dbReference>
<dbReference type="Pfam" id="PF12937">
    <property type="entry name" value="F-box-like"/>
    <property type="match status" value="1"/>
</dbReference>
<dbReference type="InterPro" id="IPR001810">
    <property type="entry name" value="F-box_dom"/>
</dbReference>
<dbReference type="SUPFAM" id="SSF81383">
    <property type="entry name" value="F-box domain"/>
    <property type="match status" value="1"/>
</dbReference>
<dbReference type="AlphaFoldDB" id="A0A9W4SL10"/>
<organism evidence="2 3">
    <name type="scientific">Funneliformis geosporum</name>
    <dbReference type="NCBI Taxonomy" id="1117311"/>
    <lineage>
        <taxon>Eukaryota</taxon>
        <taxon>Fungi</taxon>
        <taxon>Fungi incertae sedis</taxon>
        <taxon>Mucoromycota</taxon>
        <taxon>Glomeromycotina</taxon>
        <taxon>Glomeromycetes</taxon>
        <taxon>Glomerales</taxon>
        <taxon>Glomeraceae</taxon>
        <taxon>Funneliformis</taxon>
    </lineage>
</organism>
<dbReference type="InterPro" id="IPR036047">
    <property type="entry name" value="F-box-like_dom_sf"/>
</dbReference>
<dbReference type="Proteomes" id="UP001153678">
    <property type="component" value="Unassembled WGS sequence"/>
</dbReference>
<dbReference type="Gene3D" id="3.80.10.10">
    <property type="entry name" value="Ribonuclease Inhibitor"/>
    <property type="match status" value="1"/>
</dbReference>
<dbReference type="SUPFAM" id="SSF52047">
    <property type="entry name" value="RNI-like"/>
    <property type="match status" value="1"/>
</dbReference>
<keyword evidence="3" id="KW-1185">Reference proteome</keyword>
<dbReference type="InterPro" id="IPR032675">
    <property type="entry name" value="LRR_dom_sf"/>
</dbReference>
<comment type="caution">
    <text evidence="2">The sequence shown here is derived from an EMBL/GenBank/DDBJ whole genome shotgun (WGS) entry which is preliminary data.</text>
</comment>
<reference evidence="2" key="1">
    <citation type="submission" date="2022-08" db="EMBL/GenBank/DDBJ databases">
        <authorList>
            <person name="Kallberg Y."/>
            <person name="Tangrot J."/>
            <person name="Rosling A."/>
        </authorList>
    </citation>
    <scope>NUCLEOTIDE SEQUENCE</scope>
    <source>
        <strain evidence="2">Wild A</strain>
    </source>
</reference>
<name>A0A9W4SL10_9GLOM</name>
<gene>
    <name evidence="2" type="ORF">FWILDA_LOCUS4768</name>
</gene>
<evidence type="ECO:0000313" key="3">
    <source>
        <dbReference type="Proteomes" id="UP001153678"/>
    </source>
</evidence>
<evidence type="ECO:0000259" key="1">
    <source>
        <dbReference type="Pfam" id="PF12937"/>
    </source>
</evidence>
<protein>
    <submittedName>
        <fullName evidence="2">8163_t:CDS:1</fullName>
    </submittedName>
</protein>
<dbReference type="OrthoDB" id="2342648at2759"/>
<proteinExistence type="predicted"/>
<feature type="domain" description="F-box" evidence="1">
    <location>
        <begin position="3"/>
        <end position="44"/>
    </location>
</feature>
<evidence type="ECO:0000313" key="2">
    <source>
        <dbReference type="EMBL" id="CAI2170816.1"/>
    </source>
</evidence>
<sequence length="483" mass="55358">MTSSIPQECLEMIFEFIDRQFLLSCLLVNRFWCNISVRILWRTILNYKTFYACLPNESKLLLQENGIIIPTPTSRPLLFNYVEFIKKLKEMTIILGHSKILPNYPINKRALIVQETFKMIMKHASLKEIDIKTTFSFLTINVPYITFPGANLCFQNLCKFVGDSSTNSEFCSRLADICKDIKKFKMEIAEDINEGMKKFISVQRNIKEFDILLHNNRCTNIVPTLMNIADTLIKLNFEGLMFCPNMTFISKFINLRELSIILSYDHENLSALQYVTLPQLKRLSLKGAGIPRDYLSRFLENHGRNLDKLTCDNTLNSVIINYCPKLNFLCTSFYEETELRFLLKNCEKLTTLEVDCYQSSLNESRVLASVAEVGASTLAELRINKNTIQRDAQIFSDLSEDINWGERIAPISIILNVEEGSRTSDQGRLMIEKYISLDKIKSYEEISLPIHVGSIITPTVPGGWRTSTPSISLTTPGTIIIQH</sequence>
<accession>A0A9W4SL10</accession>